<evidence type="ECO:0000313" key="6">
    <source>
        <dbReference type="Proteomes" id="UP000298416"/>
    </source>
</evidence>
<reference evidence="5" key="2">
    <citation type="submission" date="2020-08" db="EMBL/GenBank/DDBJ databases">
        <title>Plant Genome Project.</title>
        <authorList>
            <person name="Zhang R.-G."/>
        </authorList>
    </citation>
    <scope>NUCLEOTIDE SEQUENCE</scope>
    <source>
        <strain evidence="5">Huo1</strain>
        <tissue evidence="5">Leaf</tissue>
    </source>
</reference>
<evidence type="ECO:0000256" key="1">
    <source>
        <dbReference type="ARBA" id="ARBA00008553"/>
    </source>
</evidence>
<dbReference type="PANTHER" id="PTHR11994">
    <property type="entry name" value="60S RIBOSOMAL PROTEIN L11-RELATED"/>
    <property type="match status" value="1"/>
</dbReference>
<reference evidence="5" key="1">
    <citation type="submission" date="2018-01" db="EMBL/GenBank/DDBJ databases">
        <authorList>
            <person name="Mao J.F."/>
        </authorList>
    </citation>
    <scope>NUCLEOTIDE SEQUENCE</scope>
    <source>
        <strain evidence="5">Huo1</strain>
        <tissue evidence="5">Leaf</tissue>
    </source>
</reference>
<gene>
    <name evidence="5" type="ORF">SASPL_102652</name>
</gene>
<keyword evidence="3" id="KW-0687">Ribonucleoprotein</keyword>
<dbReference type="GO" id="GO:0006412">
    <property type="term" value="P:translation"/>
    <property type="evidence" value="ECO:0007669"/>
    <property type="project" value="InterPro"/>
</dbReference>
<dbReference type="GO" id="GO:0005840">
    <property type="term" value="C:ribosome"/>
    <property type="evidence" value="ECO:0007669"/>
    <property type="project" value="UniProtKB-KW"/>
</dbReference>
<dbReference type="SUPFAM" id="SSF55282">
    <property type="entry name" value="RL5-like"/>
    <property type="match status" value="1"/>
</dbReference>
<dbReference type="Pfam" id="PF00673">
    <property type="entry name" value="Ribosomal_L5_C"/>
    <property type="match status" value="1"/>
</dbReference>
<dbReference type="InterPro" id="IPR031309">
    <property type="entry name" value="Ribosomal_uL5_C"/>
</dbReference>
<accession>A0A8X9AE24</accession>
<evidence type="ECO:0000256" key="2">
    <source>
        <dbReference type="ARBA" id="ARBA00022980"/>
    </source>
</evidence>
<sequence>MLFSVFICLLTVVDRHVRNVILTKTALKADLRLFFAFRVLFLISSYECTSPKSTKDCGNCGIGEAAQNAKRLDEAMNEATTWDCLHPERQCEVMYSFLDRLINLGLSRTHDFQGVSASSFDGNGNYNIGFREQTVFSELSFDLLGKPRGMDVCIETTTNTDKEAHRLVALMGMQFRECWWRRSSNHNAQEKKLKAHHF</sequence>
<dbReference type="Gene3D" id="3.30.1440.10">
    <property type="match status" value="1"/>
</dbReference>
<dbReference type="InterPro" id="IPR022803">
    <property type="entry name" value="Ribosomal_uL5_dom_sf"/>
</dbReference>
<evidence type="ECO:0000259" key="4">
    <source>
        <dbReference type="Pfam" id="PF00673"/>
    </source>
</evidence>
<proteinExistence type="inferred from homology"/>
<comment type="similarity">
    <text evidence="1">Belongs to the universal ribosomal protein uL5 family.</text>
</comment>
<dbReference type="GO" id="GO:1990904">
    <property type="term" value="C:ribonucleoprotein complex"/>
    <property type="evidence" value="ECO:0007669"/>
    <property type="project" value="UniProtKB-KW"/>
</dbReference>
<dbReference type="GO" id="GO:0003735">
    <property type="term" value="F:structural constituent of ribosome"/>
    <property type="evidence" value="ECO:0007669"/>
    <property type="project" value="InterPro"/>
</dbReference>
<feature type="domain" description="Large ribosomal subunit protein uL5 C-terminal" evidence="4">
    <location>
        <begin position="92"/>
        <end position="175"/>
    </location>
</feature>
<dbReference type="EMBL" id="PNBA02000001">
    <property type="protein sequence ID" value="KAG6437726.1"/>
    <property type="molecule type" value="Genomic_DNA"/>
</dbReference>
<evidence type="ECO:0000256" key="3">
    <source>
        <dbReference type="ARBA" id="ARBA00023274"/>
    </source>
</evidence>
<organism evidence="5">
    <name type="scientific">Salvia splendens</name>
    <name type="common">Scarlet sage</name>
    <dbReference type="NCBI Taxonomy" id="180675"/>
    <lineage>
        <taxon>Eukaryota</taxon>
        <taxon>Viridiplantae</taxon>
        <taxon>Streptophyta</taxon>
        <taxon>Embryophyta</taxon>
        <taxon>Tracheophyta</taxon>
        <taxon>Spermatophyta</taxon>
        <taxon>Magnoliopsida</taxon>
        <taxon>eudicotyledons</taxon>
        <taxon>Gunneridae</taxon>
        <taxon>Pentapetalae</taxon>
        <taxon>asterids</taxon>
        <taxon>lamiids</taxon>
        <taxon>Lamiales</taxon>
        <taxon>Lamiaceae</taxon>
        <taxon>Nepetoideae</taxon>
        <taxon>Mentheae</taxon>
        <taxon>Salviinae</taxon>
        <taxon>Salvia</taxon>
        <taxon>Salvia subgen. Calosphace</taxon>
        <taxon>core Calosphace</taxon>
    </lineage>
</organism>
<keyword evidence="6" id="KW-1185">Reference proteome</keyword>
<evidence type="ECO:0000313" key="5">
    <source>
        <dbReference type="EMBL" id="KAG6437726.1"/>
    </source>
</evidence>
<keyword evidence="2" id="KW-0689">Ribosomal protein</keyword>
<name>A0A8X9AE24_SALSN</name>
<dbReference type="Proteomes" id="UP000298416">
    <property type="component" value="Unassembled WGS sequence"/>
</dbReference>
<protein>
    <recommendedName>
        <fullName evidence="4">Large ribosomal subunit protein uL5 C-terminal domain-containing protein</fullName>
    </recommendedName>
</protein>
<dbReference type="AlphaFoldDB" id="A0A8X9AE24"/>
<dbReference type="InterPro" id="IPR002132">
    <property type="entry name" value="Ribosomal_uL5"/>
</dbReference>
<comment type="caution">
    <text evidence="5">The sequence shown here is derived from an EMBL/GenBank/DDBJ whole genome shotgun (WGS) entry which is preliminary data.</text>
</comment>